<dbReference type="AlphaFoldDB" id="A0ABC8X3J9"/>
<reference evidence="2 3" key="2">
    <citation type="submission" date="2024-10" db="EMBL/GenBank/DDBJ databases">
        <authorList>
            <person name="Ryan C."/>
        </authorList>
    </citation>
    <scope>NUCLEOTIDE SEQUENCE [LARGE SCALE GENOMIC DNA]</scope>
</reference>
<organism evidence="2 3">
    <name type="scientific">Urochloa decumbens</name>
    <dbReference type="NCBI Taxonomy" id="240449"/>
    <lineage>
        <taxon>Eukaryota</taxon>
        <taxon>Viridiplantae</taxon>
        <taxon>Streptophyta</taxon>
        <taxon>Embryophyta</taxon>
        <taxon>Tracheophyta</taxon>
        <taxon>Spermatophyta</taxon>
        <taxon>Magnoliopsida</taxon>
        <taxon>Liliopsida</taxon>
        <taxon>Poales</taxon>
        <taxon>Poaceae</taxon>
        <taxon>PACMAD clade</taxon>
        <taxon>Panicoideae</taxon>
        <taxon>Panicodae</taxon>
        <taxon>Paniceae</taxon>
        <taxon>Melinidinae</taxon>
        <taxon>Urochloa</taxon>
    </lineage>
</organism>
<sequence length="222" mass="24398">MEEAKPTAPKAPVEVTLRKFELSDVDAMMAWASDPKVAAACRWDPYESTEPLLAFIRDVVLPHPWFRAICISVADGEDPRPVGAVSVSPTGDTCRFELGYVLARAHWGKGVATAAVKRTVAAVFGEVEGLQRVEALVDVANPASQRVLEKAGFTREAVLRKYMLKKGAVLDMVMFSFIDTDPVPDCPSDSLRRCKSVVEYIYLYIGVCIKSPVISELYLNSD</sequence>
<dbReference type="Proteomes" id="UP001497457">
    <property type="component" value="Chromosome 13rd"/>
</dbReference>
<dbReference type="PANTHER" id="PTHR46067">
    <property type="entry name" value="ACYL-COA N-ACYLTRANSFERASES (NAT) SUPERFAMILY PROTEIN"/>
    <property type="match status" value="1"/>
</dbReference>
<dbReference type="SUPFAM" id="SSF55729">
    <property type="entry name" value="Acyl-CoA N-acyltransferases (Nat)"/>
    <property type="match status" value="1"/>
</dbReference>
<proteinExistence type="predicted"/>
<accession>A0ABC8X3J9</accession>
<dbReference type="PROSITE" id="PS51186">
    <property type="entry name" value="GNAT"/>
    <property type="match status" value="1"/>
</dbReference>
<name>A0ABC8X3J9_9POAL</name>
<dbReference type="EMBL" id="OZ075123">
    <property type="protein sequence ID" value="CAL4919505.1"/>
    <property type="molecule type" value="Genomic_DNA"/>
</dbReference>
<dbReference type="InterPro" id="IPR016181">
    <property type="entry name" value="Acyl_CoA_acyltransferase"/>
</dbReference>
<feature type="domain" description="N-acetyltransferase" evidence="1">
    <location>
        <begin position="15"/>
        <end position="179"/>
    </location>
</feature>
<keyword evidence="3" id="KW-1185">Reference proteome</keyword>
<protein>
    <recommendedName>
        <fullName evidence="1">N-acetyltransferase domain-containing protein</fullName>
    </recommendedName>
</protein>
<gene>
    <name evidence="2" type="ORF">URODEC1_LOCUS19839</name>
</gene>
<dbReference type="Pfam" id="PF13302">
    <property type="entry name" value="Acetyltransf_3"/>
    <property type="match status" value="1"/>
</dbReference>
<evidence type="ECO:0000313" key="2">
    <source>
        <dbReference type="EMBL" id="CAL4919505.1"/>
    </source>
</evidence>
<evidence type="ECO:0000313" key="3">
    <source>
        <dbReference type="Proteomes" id="UP001497457"/>
    </source>
</evidence>
<evidence type="ECO:0000259" key="1">
    <source>
        <dbReference type="PROSITE" id="PS51186"/>
    </source>
</evidence>
<reference evidence="3" key="1">
    <citation type="submission" date="2024-06" db="EMBL/GenBank/DDBJ databases">
        <authorList>
            <person name="Ryan C."/>
        </authorList>
    </citation>
    <scope>NUCLEOTIDE SEQUENCE [LARGE SCALE GENOMIC DNA]</scope>
</reference>
<dbReference type="InterPro" id="IPR000182">
    <property type="entry name" value="GNAT_dom"/>
</dbReference>
<dbReference type="Gene3D" id="3.40.630.30">
    <property type="match status" value="1"/>
</dbReference>
<dbReference type="PANTHER" id="PTHR46067:SF30">
    <property type="entry name" value="OS03G0794200 PROTEIN"/>
    <property type="match status" value="1"/>
</dbReference>